<evidence type="ECO:0000313" key="2">
    <source>
        <dbReference type="EMBL" id="KDR35438.1"/>
    </source>
</evidence>
<dbReference type="RefSeq" id="WP_035962940.1">
    <property type="nucleotide sequence ID" value="NZ_BMEG01000008.1"/>
</dbReference>
<organism evidence="2 3">
    <name type="scientific">Caballeronia grimmiae</name>
    <dbReference type="NCBI Taxonomy" id="1071679"/>
    <lineage>
        <taxon>Bacteria</taxon>
        <taxon>Pseudomonadati</taxon>
        <taxon>Pseudomonadota</taxon>
        <taxon>Betaproteobacteria</taxon>
        <taxon>Burkholderiales</taxon>
        <taxon>Burkholderiaceae</taxon>
        <taxon>Caballeronia</taxon>
    </lineage>
</organism>
<dbReference type="EMBL" id="BMEG01000008">
    <property type="protein sequence ID" value="GGD85269.1"/>
    <property type="molecule type" value="Genomic_DNA"/>
</dbReference>
<keyword evidence="4" id="KW-1185">Reference proteome</keyword>
<dbReference type="Proteomes" id="UP000597138">
    <property type="component" value="Unassembled WGS sequence"/>
</dbReference>
<evidence type="ECO:0000313" key="3">
    <source>
        <dbReference type="Proteomes" id="UP000027439"/>
    </source>
</evidence>
<name>A0A069P4B0_9BURK</name>
<dbReference type="AlphaFoldDB" id="A0A069P4B0"/>
<reference evidence="2 3" key="2">
    <citation type="submission" date="2014-03" db="EMBL/GenBank/DDBJ databases">
        <title>Draft Genome Sequences of Four Burkholderia Strains.</title>
        <authorList>
            <person name="Liu X.Y."/>
            <person name="Li C.X."/>
            <person name="Xu J.H."/>
        </authorList>
    </citation>
    <scope>NUCLEOTIDE SEQUENCE [LARGE SCALE GENOMIC DNA]</scope>
    <source>
        <strain evidence="2 3">R27</strain>
    </source>
</reference>
<dbReference type="OrthoDB" id="8759368at2"/>
<evidence type="ECO:0000313" key="1">
    <source>
        <dbReference type="EMBL" id="GGD85269.1"/>
    </source>
</evidence>
<dbReference type="STRING" id="1071679.BG57_29925"/>
<dbReference type="eggNOG" id="ENOG50301EE">
    <property type="taxonomic scope" value="Bacteria"/>
</dbReference>
<reference evidence="4" key="3">
    <citation type="journal article" date="2019" name="Int. J. Syst. Evol. Microbiol.">
        <title>The Global Catalogue of Microorganisms (GCM) 10K type strain sequencing project: providing services to taxonomists for standard genome sequencing and annotation.</title>
        <authorList>
            <consortium name="The Broad Institute Genomics Platform"/>
            <consortium name="The Broad Institute Genome Sequencing Center for Infectious Disease"/>
            <person name="Wu L."/>
            <person name="Ma J."/>
        </authorList>
    </citation>
    <scope>NUCLEOTIDE SEQUENCE [LARGE SCALE GENOMIC DNA]</scope>
    <source>
        <strain evidence="4">CGMCC 1.11013</strain>
    </source>
</reference>
<reference evidence="1" key="4">
    <citation type="submission" date="2024-05" db="EMBL/GenBank/DDBJ databases">
        <authorList>
            <person name="Sun Q."/>
            <person name="Zhou Y."/>
        </authorList>
    </citation>
    <scope>NUCLEOTIDE SEQUENCE</scope>
    <source>
        <strain evidence="1">CGMCC 1.11013</strain>
    </source>
</reference>
<sequence>MKRTLAIADLPPDTQARDEARLSQQQMQCIAGGRAVSAIVDGRAPGTVDDWGINIAIFEGRISGPYIV</sequence>
<dbReference type="EMBL" id="JFHE01000007">
    <property type="protein sequence ID" value="KDR35438.1"/>
    <property type="molecule type" value="Genomic_DNA"/>
</dbReference>
<gene>
    <name evidence="2" type="ORF">BG57_29925</name>
    <name evidence="1" type="ORF">GCM10010985_44820</name>
</gene>
<proteinExistence type="predicted"/>
<protein>
    <submittedName>
        <fullName evidence="2">Uncharacterized protein</fullName>
    </submittedName>
</protein>
<accession>A0A069P4B0</accession>
<dbReference type="Proteomes" id="UP000027439">
    <property type="component" value="Unassembled WGS sequence"/>
</dbReference>
<evidence type="ECO:0000313" key="4">
    <source>
        <dbReference type="Proteomes" id="UP000597138"/>
    </source>
</evidence>
<comment type="caution">
    <text evidence="2">The sequence shown here is derived from an EMBL/GenBank/DDBJ whole genome shotgun (WGS) entry which is preliminary data.</text>
</comment>
<reference evidence="1" key="1">
    <citation type="journal article" date="2014" name="Int. J. Syst. Evol. Microbiol.">
        <title>Complete genome of a new Firmicutes species belonging to the dominant human colonic microbiota ('Ruminococcus bicirculans') reveals two chromosomes and a selective capacity to utilize plant glucans.</title>
        <authorList>
            <consortium name="NISC Comparative Sequencing Program"/>
            <person name="Wegmann U."/>
            <person name="Louis P."/>
            <person name="Goesmann A."/>
            <person name="Henrissat B."/>
            <person name="Duncan S.H."/>
            <person name="Flint H.J."/>
        </authorList>
    </citation>
    <scope>NUCLEOTIDE SEQUENCE</scope>
    <source>
        <strain evidence="1">CGMCC 1.11013</strain>
    </source>
</reference>